<dbReference type="InterPro" id="IPR013491">
    <property type="entry name" value="Tape_meas_N"/>
</dbReference>
<name>A0ABS6SW01_9STRE</name>
<sequence>MADGSVTIKVDMDGSNAQSGVSKLKALFGGLENAGSKVGSVFKSVLGANLISSALTTGIGTITSGVREMASELNSSQKAWKTFEGNLQAFGRSAEEIKAAKTEMQDFATKTIYSASDMASTYSQLDAVGTKNVGSLVKAFGGLAASAENPAQAMKSLSTQATQMASKPKIAWMDFKIMMEQAPAGMAAVAKEMGMSTAELVKAVQDGKVKTEDFFDAMNRAGNSDAFQKMATEFKTVDQAIDGAKESLSNKLMPAFEKLNKFGIKAVNAVSDALDKINFDSIAEKLGGLLESIDIDGFVSGVSNGFAQAGQIVSNFFAIFRKIKVFESLSDTARDIVVTIQSLFEELTSETNGFEKAIEGVGNIIKLVNHIIQEMASGFQFALEAFANTGAIKNAYQAFKDLSEAALDLFDKLSDLIPWEIIGEAAGKIINFVSQMASSFAGFIKSLDAGTIKGIATALFTMAVAFKGVKAGIAIAKGLKSAFDFGKTIVSLIGNILGLTTAQFANAGASAAMSAGNTAVGTTASASAGSVLRLAAAVLMIGAGVLMAAAGVYVLVQAAIQLASAGTSAQVAMLAIVAGIALLAVGAATLGPALTAGAVGILAFGASVALIGAGIAVAALGISVLVTAISNGMTQIINAISANAPQIVTIIQAIADGISTAMSGIAGIIASIGGVISTALQGIANIFTSVGQAISTAAQGIGKGIESAFNGISNVITSVGNAIKSVLDGLANVFNSIGTAAQKAGNGFKQLAQGVVMITNTNLGDMAASLAAVAIGVGKISGASAGMASVGVGMQALGAGLLTIQASGAMAVVVLTTMASTIPTISASVTTLAPAMTLAGTAMSAFATSVMTSFVGLSGATASITILQSGLVALSSSMLMAQAGALAISAGFTAISGVVSALVGVLGTIPGQFTLITTSAIMATTAIMQLATSAPMVASAFSSISAAARSAMSLLNSVVQSAMSQAVAIMRSSMQQMVSVVLQSATQMTQAGQQAGRGVSNGITNGIRSGIGSATAAMSAMLSSIRSRAMSGAGAMRYAGSMIGQGLAQGMYSALGAVTAAANELVAQAERAAQAKAKIHSPSRLFRDNVGRYIAQGIAVGIEQNSSDVVDSLAYVQKEMSAFKFSAEDLLGLGKHTVSSQFRLKSLTERAETSQIEVIRDQADKVLARALEVAEEAVKRPVNMVLDDGTLVAKIGDPMTNYQNDKLMIDNMMRGII</sequence>
<dbReference type="EMBL" id="JAHUZC010000014">
    <property type="protein sequence ID" value="MBV7365912.1"/>
    <property type="molecule type" value="Genomic_DNA"/>
</dbReference>
<evidence type="ECO:0000259" key="2">
    <source>
        <dbReference type="Pfam" id="PF20155"/>
    </source>
</evidence>
<feature type="transmembrane region" description="Helical" evidence="1">
    <location>
        <begin position="636"/>
        <end position="655"/>
    </location>
</feature>
<feature type="transmembrane region" description="Helical" evidence="1">
    <location>
        <begin position="534"/>
        <end position="556"/>
    </location>
</feature>
<dbReference type="Proteomes" id="UP000723776">
    <property type="component" value="Unassembled WGS sequence"/>
</dbReference>
<evidence type="ECO:0000256" key="1">
    <source>
        <dbReference type="SAM" id="Phobius"/>
    </source>
</evidence>
<feature type="transmembrane region" description="Helical" evidence="1">
    <location>
        <begin position="827"/>
        <end position="847"/>
    </location>
</feature>
<feature type="transmembrane region" description="Helical" evidence="1">
    <location>
        <begin position="568"/>
        <end position="590"/>
    </location>
</feature>
<feature type="transmembrane region" description="Helical" evidence="1">
    <location>
        <begin position="596"/>
        <end position="629"/>
    </location>
</feature>
<evidence type="ECO:0000313" key="4">
    <source>
        <dbReference type="Proteomes" id="UP000723776"/>
    </source>
</evidence>
<evidence type="ECO:0000313" key="3">
    <source>
        <dbReference type="EMBL" id="MBV7365912.1"/>
    </source>
</evidence>
<keyword evidence="1" id="KW-0472">Membrane</keyword>
<dbReference type="RefSeq" id="WP_218494076.1">
    <property type="nucleotide sequence ID" value="NZ_JAHUZC010000014.1"/>
</dbReference>
<comment type="caution">
    <text evidence="3">The sequence shown here is derived from an EMBL/GenBank/DDBJ whole genome shotgun (WGS) entry which is preliminary data.</text>
</comment>
<proteinExistence type="predicted"/>
<feature type="transmembrane region" description="Helical" evidence="1">
    <location>
        <begin position="921"/>
        <end position="944"/>
    </location>
</feature>
<accession>A0ABS6SW01</accession>
<feature type="transmembrane region" description="Helical" evidence="1">
    <location>
        <begin position="796"/>
        <end position="815"/>
    </location>
</feature>
<protein>
    <submittedName>
        <fullName evidence="3">Tape measure protein</fullName>
    </submittedName>
</protein>
<feature type="transmembrane region" description="Helical" evidence="1">
    <location>
        <begin position="661"/>
        <end position="680"/>
    </location>
</feature>
<feature type="domain" description="Tape measure protein N-terminal" evidence="2">
    <location>
        <begin position="78"/>
        <end position="261"/>
    </location>
</feature>
<keyword evidence="1" id="KW-0812">Transmembrane</keyword>
<dbReference type="NCBIfam" id="TIGR02675">
    <property type="entry name" value="tape_meas_nterm"/>
    <property type="match status" value="1"/>
</dbReference>
<reference evidence="3 4" key="1">
    <citation type="submission" date="2021-06" db="EMBL/GenBank/DDBJ databases">
        <title>A novel Streptococcus species isolated from patients with diabetic foot ulcer (DFU).</title>
        <authorList>
            <person name="Chen Y.-S."/>
        </authorList>
    </citation>
    <scope>NUCLEOTIDE SEQUENCE [LARGE SCALE GENOMIC DNA]</scope>
    <source>
        <strain evidence="3 4">DM3B3</strain>
    </source>
</reference>
<feature type="transmembrane region" description="Helical" evidence="1">
    <location>
        <begin position="853"/>
        <end position="874"/>
    </location>
</feature>
<keyword evidence="1" id="KW-1133">Transmembrane helix</keyword>
<dbReference type="Pfam" id="PF20155">
    <property type="entry name" value="TMP_3"/>
    <property type="match status" value="1"/>
</dbReference>
<feature type="transmembrane region" description="Helical" evidence="1">
    <location>
        <begin position="767"/>
        <end position="790"/>
    </location>
</feature>
<gene>
    <name evidence="3" type="ORF">KUA57_08650</name>
</gene>
<keyword evidence="4" id="KW-1185">Reference proteome</keyword>
<feature type="transmembrane region" description="Helical" evidence="1">
    <location>
        <begin position="886"/>
        <end position="909"/>
    </location>
</feature>
<organism evidence="3 4">
    <name type="scientific">Streptococcus vulneris</name>
    <dbReference type="NCBI Taxonomy" id="2853160"/>
    <lineage>
        <taxon>Bacteria</taxon>
        <taxon>Bacillati</taxon>
        <taxon>Bacillota</taxon>
        <taxon>Bacilli</taxon>
        <taxon>Lactobacillales</taxon>
        <taxon>Streptococcaceae</taxon>
        <taxon>Streptococcus</taxon>
    </lineage>
</organism>